<proteinExistence type="inferred from homology"/>
<dbReference type="PANTHER" id="PTHR30023:SF0">
    <property type="entry name" value="PENICILLIN-SENSITIVE CARBOXYPEPTIDASE A"/>
    <property type="match status" value="1"/>
</dbReference>
<keyword evidence="4" id="KW-1185">Reference proteome</keyword>
<keyword evidence="3" id="KW-0121">Carboxypeptidase</keyword>
<dbReference type="SUPFAM" id="SSF56601">
    <property type="entry name" value="beta-lactamase/transpeptidase-like"/>
    <property type="match status" value="1"/>
</dbReference>
<comment type="similarity">
    <text evidence="1">Belongs to the peptidase S13 family.</text>
</comment>
<dbReference type="Pfam" id="PF02113">
    <property type="entry name" value="Peptidase_S13"/>
    <property type="match status" value="2"/>
</dbReference>
<dbReference type="PANTHER" id="PTHR30023">
    <property type="entry name" value="D-ALANYL-D-ALANINE CARBOXYPEPTIDASE"/>
    <property type="match status" value="1"/>
</dbReference>
<dbReference type="EC" id="3.4.16.4" evidence="3"/>
<evidence type="ECO:0000313" key="3">
    <source>
        <dbReference type="EMBL" id="MFI7587909.1"/>
    </source>
</evidence>
<evidence type="ECO:0000256" key="1">
    <source>
        <dbReference type="ARBA" id="ARBA00006096"/>
    </source>
</evidence>
<dbReference type="PRINTS" id="PR00922">
    <property type="entry name" value="DADACBPTASE3"/>
</dbReference>
<sequence length="462" mass="45818">MAIVTALATTVAVAGTAGFVLTRRVAPPPTVADSFDLAADVPGAVQPGPGDTVLPTPATDASVPTAAALDRALGPALRAAGLGKQVSLDVLDPASGEHLLSQAVNTAREPASTAKLLTGAAALSALGADTTLPTRTVQDDGGTVYLVGGGDVLLAKGSGDPEKVDGRAGLRDLAVATAAALTAQGRTTIALTLDDDLFGPQTRSPKWSPGDVGDGYVAPVQPLEVDAGRVEAEHYGRRAADPAATAAAAFAKELKRAGVTVTGKVKRGDAPKTSTVLAGVNSATVAEQVEYALTESDNTVAEALARLVARATGGSLTFAGSGKAVLAQVQELGLGINGATLTDGSGLGDGSRLPASLLSGVVALAAGGDHPELRPLLTGMPVAAVSGTLADRFLDRDERGAAGLARAKTGTLTGVTSLAGTVVDADGRLLVFTLMADKVTSTLGARAAMDAMVTTLAACGCR</sequence>
<name>A0ABW8ANF0_9ACTN</name>
<dbReference type="Gene3D" id="3.40.710.10">
    <property type="entry name" value="DD-peptidase/beta-lactamase superfamily"/>
    <property type="match status" value="2"/>
</dbReference>
<comment type="caution">
    <text evidence="3">The sequence shown here is derived from an EMBL/GenBank/DDBJ whole genome shotgun (WGS) entry which is preliminary data.</text>
</comment>
<evidence type="ECO:0000313" key="4">
    <source>
        <dbReference type="Proteomes" id="UP001612915"/>
    </source>
</evidence>
<keyword evidence="2 3" id="KW-0378">Hydrolase</keyword>
<accession>A0ABW8ANF0</accession>
<protein>
    <submittedName>
        <fullName evidence="3">D-alanyl-D-alanine carboxypeptidase/D-alanyl-D-alanine-endopeptidase</fullName>
        <ecNumber evidence="3">3.4.16.4</ecNumber>
    </submittedName>
</protein>
<dbReference type="InterPro" id="IPR000667">
    <property type="entry name" value="Peptidase_S13"/>
</dbReference>
<dbReference type="Proteomes" id="UP001612915">
    <property type="component" value="Unassembled WGS sequence"/>
</dbReference>
<dbReference type="GO" id="GO:0009002">
    <property type="term" value="F:serine-type D-Ala-D-Ala carboxypeptidase activity"/>
    <property type="evidence" value="ECO:0007669"/>
    <property type="project" value="UniProtKB-EC"/>
</dbReference>
<dbReference type="InterPro" id="IPR012338">
    <property type="entry name" value="Beta-lactam/transpept-like"/>
</dbReference>
<dbReference type="EMBL" id="JBITLV010000004">
    <property type="protein sequence ID" value="MFI7587909.1"/>
    <property type="molecule type" value="Genomic_DNA"/>
</dbReference>
<gene>
    <name evidence="3" type="primary">dacB</name>
    <name evidence="3" type="ORF">ACIB24_12625</name>
</gene>
<keyword evidence="3" id="KW-0645">Protease</keyword>
<reference evidence="3 4" key="1">
    <citation type="submission" date="2024-10" db="EMBL/GenBank/DDBJ databases">
        <title>The Natural Products Discovery Center: Release of the First 8490 Sequenced Strains for Exploring Actinobacteria Biosynthetic Diversity.</title>
        <authorList>
            <person name="Kalkreuter E."/>
            <person name="Kautsar S.A."/>
            <person name="Yang D."/>
            <person name="Bader C.D."/>
            <person name="Teijaro C.N."/>
            <person name="Fluegel L."/>
            <person name="Davis C.M."/>
            <person name="Simpson J.R."/>
            <person name="Lauterbach L."/>
            <person name="Steele A.D."/>
            <person name="Gui C."/>
            <person name="Meng S."/>
            <person name="Li G."/>
            <person name="Viehrig K."/>
            <person name="Ye F."/>
            <person name="Su P."/>
            <person name="Kiefer A.F."/>
            <person name="Nichols A."/>
            <person name="Cepeda A.J."/>
            <person name="Yan W."/>
            <person name="Fan B."/>
            <person name="Jiang Y."/>
            <person name="Adhikari A."/>
            <person name="Zheng C.-J."/>
            <person name="Schuster L."/>
            <person name="Cowan T.M."/>
            <person name="Smanski M.J."/>
            <person name="Chevrette M.G."/>
            <person name="De Carvalho L.P.S."/>
            <person name="Shen B."/>
        </authorList>
    </citation>
    <scope>NUCLEOTIDE SEQUENCE [LARGE SCALE GENOMIC DNA]</scope>
    <source>
        <strain evidence="3 4">NPDC049639</strain>
    </source>
</reference>
<dbReference type="NCBIfam" id="TIGR00666">
    <property type="entry name" value="PBP4"/>
    <property type="match status" value="1"/>
</dbReference>
<organism evidence="3 4">
    <name type="scientific">Spongisporangium articulatum</name>
    <dbReference type="NCBI Taxonomy" id="3362603"/>
    <lineage>
        <taxon>Bacteria</taxon>
        <taxon>Bacillati</taxon>
        <taxon>Actinomycetota</taxon>
        <taxon>Actinomycetes</taxon>
        <taxon>Kineosporiales</taxon>
        <taxon>Kineosporiaceae</taxon>
        <taxon>Spongisporangium</taxon>
    </lineage>
</organism>
<dbReference type="RefSeq" id="WP_398280532.1">
    <property type="nucleotide sequence ID" value="NZ_JBITLV010000004.1"/>
</dbReference>
<evidence type="ECO:0000256" key="2">
    <source>
        <dbReference type="ARBA" id="ARBA00022801"/>
    </source>
</evidence>